<proteinExistence type="predicted"/>
<keyword evidence="11" id="KW-0406">Ion transport</keyword>
<feature type="signal peptide" evidence="18">
    <location>
        <begin position="1"/>
        <end position="22"/>
    </location>
</feature>
<evidence type="ECO:0000256" key="16">
    <source>
        <dbReference type="SAM" id="Coils"/>
    </source>
</evidence>
<keyword evidence="3" id="KW-0109">Calcium transport</keyword>
<evidence type="ECO:0000256" key="15">
    <source>
        <dbReference type="ARBA" id="ARBA00023303"/>
    </source>
</evidence>
<keyword evidence="9" id="KW-0851">Voltage-gated channel</keyword>
<accession>A0AA85KGN9</accession>
<keyword evidence="6" id="KW-0479">Metal-binding</keyword>
<keyword evidence="10" id="KW-1133">Transmembrane helix</keyword>
<dbReference type="WBParaSite" id="TREG1_86690.1">
    <property type="protein sequence ID" value="TREG1_86690.1"/>
    <property type="gene ID" value="TREG1_86690"/>
</dbReference>
<feature type="region of interest" description="Disordered" evidence="17">
    <location>
        <begin position="1092"/>
        <end position="1111"/>
    </location>
</feature>
<name>A0AA85KGN9_TRIRE</name>
<evidence type="ECO:0000256" key="4">
    <source>
        <dbReference type="ARBA" id="ARBA00022673"/>
    </source>
</evidence>
<evidence type="ECO:0000256" key="17">
    <source>
        <dbReference type="SAM" id="MobiDB-lite"/>
    </source>
</evidence>
<dbReference type="InterPro" id="IPR002035">
    <property type="entry name" value="VWF_A"/>
</dbReference>
<feature type="coiled-coil region" evidence="16">
    <location>
        <begin position="676"/>
        <end position="703"/>
    </location>
</feature>
<dbReference type="Pfam" id="PF08399">
    <property type="entry name" value="VWA_N"/>
    <property type="match status" value="1"/>
</dbReference>
<reference evidence="20" key="1">
    <citation type="submission" date="2022-06" db="EMBL/GenBank/DDBJ databases">
        <authorList>
            <person name="Berger JAMES D."/>
            <person name="Berger JAMES D."/>
        </authorList>
    </citation>
    <scope>NUCLEOTIDE SEQUENCE [LARGE SCALE GENOMIC DNA]</scope>
</reference>
<evidence type="ECO:0000256" key="6">
    <source>
        <dbReference type="ARBA" id="ARBA00022723"/>
    </source>
</evidence>
<dbReference type="Pfam" id="PF00092">
    <property type="entry name" value="VWA"/>
    <property type="match status" value="1"/>
</dbReference>
<evidence type="ECO:0000256" key="12">
    <source>
        <dbReference type="ARBA" id="ARBA00023136"/>
    </source>
</evidence>
<protein>
    <recommendedName>
        <fullName evidence="19">VWFA domain-containing protein</fullName>
    </recommendedName>
</protein>
<keyword evidence="20" id="KW-1185">Reference proteome</keyword>
<dbReference type="GO" id="GO:0005891">
    <property type="term" value="C:voltage-gated calcium channel complex"/>
    <property type="evidence" value="ECO:0007669"/>
    <property type="project" value="TreeGrafter"/>
</dbReference>
<keyword evidence="14" id="KW-0325">Glycoprotein</keyword>
<dbReference type="Pfam" id="PF08473">
    <property type="entry name" value="VGCC_alpha2"/>
    <property type="match status" value="1"/>
</dbReference>
<evidence type="ECO:0000313" key="21">
    <source>
        <dbReference type="WBParaSite" id="TREG1_86690.1"/>
    </source>
</evidence>
<dbReference type="Proteomes" id="UP000050795">
    <property type="component" value="Unassembled WGS sequence"/>
</dbReference>
<evidence type="ECO:0000256" key="3">
    <source>
        <dbReference type="ARBA" id="ARBA00022568"/>
    </source>
</evidence>
<dbReference type="GO" id="GO:0005245">
    <property type="term" value="F:voltage-gated calcium channel activity"/>
    <property type="evidence" value="ECO:0007669"/>
    <property type="project" value="TreeGrafter"/>
</dbReference>
<dbReference type="SMART" id="SM00327">
    <property type="entry name" value="VWA"/>
    <property type="match status" value="1"/>
</dbReference>
<evidence type="ECO:0000256" key="10">
    <source>
        <dbReference type="ARBA" id="ARBA00022989"/>
    </source>
</evidence>
<keyword evidence="2" id="KW-0813">Transport</keyword>
<evidence type="ECO:0000256" key="2">
    <source>
        <dbReference type="ARBA" id="ARBA00022448"/>
    </source>
</evidence>
<organism evidence="20 21">
    <name type="scientific">Trichobilharzia regenti</name>
    <name type="common">Nasal bird schistosome</name>
    <dbReference type="NCBI Taxonomy" id="157069"/>
    <lineage>
        <taxon>Eukaryota</taxon>
        <taxon>Metazoa</taxon>
        <taxon>Spiralia</taxon>
        <taxon>Lophotrochozoa</taxon>
        <taxon>Platyhelminthes</taxon>
        <taxon>Trematoda</taxon>
        <taxon>Digenea</taxon>
        <taxon>Strigeidida</taxon>
        <taxon>Schistosomatoidea</taxon>
        <taxon>Schistosomatidae</taxon>
        <taxon>Trichobilharzia</taxon>
    </lineage>
</organism>
<evidence type="ECO:0000256" key="7">
    <source>
        <dbReference type="ARBA" id="ARBA00022729"/>
    </source>
</evidence>
<dbReference type="InterPro" id="IPR013680">
    <property type="entry name" value="VDCC_a2/dsu"/>
</dbReference>
<feature type="domain" description="VWFA" evidence="19">
    <location>
        <begin position="225"/>
        <end position="422"/>
    </location>
</feature>
<evidence type="ECO:0000256" key="18">
    <source>
        <dbReference type="SAM" id="SignalP"/>
    </source>
</evidence>
<evidence type="ECO:0000313" key="20">
    <source>
        <dbReference type="Proteomes" id="UP000050795"/>
    </source>
</evidence>
<keyword evidence="8" id="KW-0106">Calcium</keyword>
<dbReference type="InterPro" id="IPR051173">
    <property type="entry name" value="Ca_channel_alpha-2/delta"/>
</dbReference>
<dbReference type="Gene3D" id="3.40.50.410">
    <property type="entry name" value="von Willebrand factor, type A domain"/>
    <property type="match status" value="1"/>
</dbReference>
<feature type="chain" id="PRO_5041677210" description="VWFA domain-containing protein" evidence="18">
    <location>
        <begin position="23"/>
        <end position="1500"/>
    </location>
</feature>
<feature type="region of interest" description="Disordered" evidence="17">
    <location>
        <begin position="1048"/>
        <end position="1082"/>
    </location>
</feature>
<dbReference type="InterPro" id="IPR036465">
    <property type="entry name" value="vWFA_dom_sf"/>
</dbReference>
<evidence type="ECO:0000256" key="9">
    <source>
        <dbReference type="ARBA" id="ARBA00022882"/>
    </source>
</evidence>
<keyword evidence="15" id="KW-0407">Ion channel</keyword>
<dbReference type="PANTHER" id="PTHR10166">
    <property type="entry name" value="VOLTAGE-DEPENDENT CALCIUM CHANNEL SUBUNIT ALPHA-2/DELTA-RELATED"/>
    <property type="match status" value="1"/>
</dbReference>
<reference evidence="21" key="2">
    <citation type="submission" date="2023-11" db="UniProtKB">
        <authorList>
            <consortium name="WormBaseParasite"/>
        </authorList>
    </citation>
    <scope>IDENTIFICATION</scope>
</reference>
<evidence type="ECO:0000259" key="19">
    <source>
        <dbReference type="PROSITE" id="PS50234"/>
    </source>
</evidence>
<dbReference type="PANTHER" id="PTHR10166:SF67">
    <property type="entry name" value="VWFA DOMAIN-CONTAINING PROTEIN"/>
    <property type="match status" value="1"/>
</dbReference>
<dbReference type="Gene3D" id="3.30.450.20">
    <property type="entry name" value="PAS domain"/>
    <property type="match status" value="1"/>
</dbReference>
<keyword evidence="5" id="KW-0812">Transmembrane</keyword>
<evidence type="ECO:0000256" key="14">
    <source>
        <dbReference type="ARBA" id="ARBA00023180"/>
    </source>
</evidence>
<dbReference type="SUPFAM" id="SSF53300">
    <property type="entry name" value="vWA-like"/>
    <property type="match status" value="1"/>
</dbReference>
<keyword evidence="13" id="KW-1015">Disulfide bond</keyword>
<feature type="compositionally biased region" description="Polar residues" evidence="17">
    <location>
        <begin position="1054"/>
        <end position="1081"/>
    </location>
</feature>
<keyword evidence="7 18" id="KW-0732">Signal</keyword>
<keyword evidence="4" id="KW-0107">Calcium channel</keyword>
<comment type="subcellular location">
    <subcellularLocation>
        <location evidence="1">Membrane</location>
        <topology evidence="1">Single-pass type I membrane protein</topology>
    </subcellularLocation>
</comment>
<evidence type="ECO:0000256" key="8">
    <source>
        <dbReference type="ARBA" id="ARBA00022837"/>
    </source>
</evidence>
<keyword evidence="16" id="KW-0175">Coiled coil</keyword>
<evidence type="ECO:0000256" key="13">
    <source>
        <dbReference type="ARBA" id="ARBA00023157"/>
    </source>
</evidence>
<evidence type="ECO:0000256" key="1">
    <source>
        <dbReference type="ARBA" id="ARBA00004479"/>
    </source>
</evidence>
<evidence type="ECO:0000256" key="5">
    <source>
        <dbReference type="ARBA" id="ARBA00022692"/>
    </source>
</evidence>
<keyword evidence="12" id="KW-0472">Membrane</keyword>
<sequence>MYSRTLIVTFFGIILLLTETNTQRFSFLKNAKPYFENMFQNTARKLAFMNAYEFEINRRSLSLEQFNLSSEVINYAGRIGHIIKSLENSLKMLVSWTEEEISKYSWNPKLQSISIKYNDLRELKPNDSRLTAQPGYQFNVMLNKSGVHLPVEVYRGDPSVFHTLRWTEVLDAIFPTEPKLHFTYFASLTGILRVYPAFPWREQTVDMFDVRRRSWFIQGSSVPRDLFILLDTSGSMTGQSLKLANLSAQKLIESLDVDDYFVVAHFPGAKDHSLPMIVTANNESEPICFNSFVQATKRNKLRLFYDLSTLKARGHSNFSTPLEFAYEMFRNLAGSARGDRGKELRNKILVMMTDNAFVFDEYVMSQLKQQKSNITTFIYSLGEPVGAANEHSKKACATNDYYQYLPTVGAVSNLMKDFHDKSTQIRFGPNNSPLPTGVILHGASDVLHTDQYKGTGLMVSISMPVYNRTKRLEFLGLMGTELPISLMMQGLPQTKLYPVGYAFVVNTNGYLVFHPSLVPEYTWLDDTPFLDFLDVELNVYGSKTVIRKKLIDNERGSEQIIDFIKVSDNIHTYVKPRLYSFTKLLSTDFGVAFVVPSDQHLFLNIPKEVEFSVSSDSSGNYMIDDVVIQNLIKKAKVILPWKAIDGYIKAGCHFFNLESAEEHDKLHRNEDEQEWILAESKRLKELEEEEQQLKEELEESISTEYVENGNNTQINSSLIQVNNGSTSITEEIISNSTLCLDDTNSINCSTDKPLFSRKLFKRSVLSMSSGDDSLALNDAIITTTSDEAITTTATTTISTITQTTNVENFNELPYLPSEQTLESMVVVTSESVTLPEDSPEVDDFQLRSIPFDTTAITASFGSTTVPSTSPSNDFQLVVEVTVPEDKETPSTIPTLTTSTANFISEPESQKSTDEQIVNNNIEIEQSEVEQIQRDDLKNFLDQIKNINSSQSELLSQILLEIIIAEKDVTTTAESIQLDGIMRSRTIALNTGLLWTIPVNAREDFYDELKYWPNSPIFQRVYDSRGLIFWIPLRKEENTIKSADIQIKSTDTHDSSMQNDAPKATESSVSYTTVSNTQQSESALLRVKRQVETIPENNQEGEHEQGEQEGKTPEEIVLNNTNGQNLSNVDTFQAEMLQEVTDTTDEAETLLEDDETTDESIISADKEHEDLVDNTPLPATIFTPLTITQGEYVYKAGVMGITFEPEYLSKQLAMVSDCSDTSSNKLCYLLEDAANIVAVNNNSFYHQIGKFLGHVDPELMSSLIQNHVYGVLKDYDFEGTCYPREDKSESTSPAMHPIPSILINTRNIFSIRLWFDWLLTFSSLSLFITRSLITGMITSIVSGDMRNDVDPQNKPYPCIQLINRYYSMNSPIYDTRNSPLNMDSTHIFRGFIHCSLERNRDWSAQSISGTNLHLIITDPIFDECDTSVERLQRDPIKDSGPDVCGASRAPRYRRQSKKWTLVPPDDEVEIPTHCSAANSLHKPSLIIYSFISLFTLTYHIY</sequence>
<evidence type="ECO:0000256" key="11">
    <source>
        <dbReference type="ARBA" id="ARBA00023065"/>
    </source>
</evidence>
<dbReference type="PROSITE" id="PS50234">
    <property type="entry name" value="VWFA"/>
    <property type="match status" value="1"/>
</dbReference>
<feature type="compositionally biased region" description="Basic and acidic residues" evidence="17">
    <location>
        <begin position="1099"/>
        <end position="1111"/>
    </location>
</feature>
<dbReference type="GO" id="GO:0046872">
    <property type="term" value="F:metal ion binding"/>
    <property type="evidence" value="ECO:0007669"/>
    <property type="project" value="UniProtKB-KW"/>
</dbReference>
<dbReference type="InterPro" id="IPR013608">
    <property type="entry name" value="VWA_N"/>
</dbReference>